<comment type="caution">
    <text evidence="2">The sequence shown here is derived from an EMBL/GenBank/DDBJ whole genome shotgun (WGS) entry which is preliminary data.</text>
</comment>
<dbReference type="AlphaFoldDB" id="A0A644ZPY2"/>
<proteinExistence type="predicted"/>
<gene>
    <name evidence="2" type="ORF">SDC9_86318</name>
</gene>
<name>A0A644ZPY2_9ZZZZ</name>
<keyword evidence="1" id="KW-0472">Membrane</keyword>
<keyword evidence="1" id="KW-0812">Transmembrane</keyword>
<protein>
    <submittedName>
        <fullName evidence="2">Uncharacterized protein</fullName>
    </submittedName>
</protein>
<sequence length="119" mass="14309">MLKQISNIAPLPALRNIKRLFILSDFWQRFFFFYSPYFYKFLLLCLNLPIQFLARAFLRALLDQLALNRRLQDGFLHIVRKTLIEVLELAPRLFIAFDVRQQFLNFSHNTFLLGKGRER</sequence>
<feature type="transmembrane region" description="Helical" evidence="1">
    <location>
        <begin position="37"/>
        <end position="62"/>
    </location>
</feature>
<evidence type="ECO:0000256" key="1">
    <source>
        <dbReference type="SAM" id="Phobius"/>
    </source>
</evidence>
<keyword evidence="1" id="KW-1133">Transmembrane helix</keyword>
<organism evidence="2">
    <name type="scientific">bioreactor metagenome</name>
    <dbReference type="NCBI Taxonomy" id="1076179"/>
    <lineage>
        <taxon>unclassified sequences</taxon>
        <taxon>metagenomes</taxon>
        <taxon>ecological metagenomes</taxon>
    </lineage>
</organism>
<reference evidence="2" key="1">
    <citation type="submission" date="2019-08" db="EMBL/GenBank/DDBJ databases">
        <authorList>
            <person name="Kucharzyk K."/>
            <person name="Murdoch R.W."/>
            <person name="Higgins S."/>
            <person name="Loffler F."/>
        </authorList>
    </citation>
    <scope>NUCLEOTIDE SEQUENCE</scope>
</reference>
<accession>A0A644ZPY2</accession>
<evidence type="ECO:0000313" key="2">
    <source>
        <dbReference type="EMBL" id="MPM39684.1"/>
    </source>
</evidence>
<dbReference type="EMBL" id="VSSQ01008733">
    <property type="protein sequence ID" value="MPM39684.1"/>
    <property type="molecule type" value="Genomic_DNA"/>
</dbReference>